<feature type="domain" description="Glutamate synthase" evidence="3">
    <location>
        <begin position="135"/>
        <end position="451"/>
    </location>
</feature>
<name>A0A5D4FWE0_9CORY</name>
<dbReference type="Proteomes" id="UP000324726">
    <property type="component" value="Unassembled WGS sequence"/>
</dbReference>
<reference evidence="4 5" key="1">
    <citation type="submission" date="2019-08" db="EMBL/GenBank/DDBJ databases">
        <title>Draft genome of C. urealyticum strain VH4248.</title>
        <authorList>
            <person name="Navas J."/>
        </authorList>
    </citation>
    <scope>NUCLEOTIDE SEQUENCE [LARGE SCALE GENOMIC DNA]</scope>
    <source>
        <strain evidence="4 5">VH4248</strain>
    </source>
</reference>
<comment type="similarity">
    <text evidence="1 2">Belongs to the glutamate synthase family.</text>
</comment>
<dbReference type="InterPro" id="IPR013785">
    <property type="entry name" value="Aldolase_TIM"/>
</dbReference>
<dbReference type="PANTHER" id="PTHR43819:SF1">
    <property type="entry name" value="ARCHAEAL-TYPE GLUTAMATE SYNTHASE [NADPH]"/>
    <property type="match status" value="1"/>
</dbReference>
<evidence type="ECO:0000256" key="1">
    <source>
        <dbReference type="ARBA" id="ARBA00009716"/>
    </source>
</evidence>
<dbReference type="PIRSF" id="PIRSF006429">
    <property type="entry name" value="GOGAT_lg_2"/>
    <property type="match status" value="1"/>
</dbReference>
<dbReference type="RefSeq" id="WP_148812213.1">
    <property type="nucleotide sequence ID" value="NZ_VSZI01000001.1"/>
</dbReference>
<dbReference type="AlphaFoldDB" id="A0A5D4FWE0"/>
<comment type="caution">
    <text evidence="4">The sequence shown here is derived from an EMBL/GenBank/DDBJ whole genome shotgun (WGS) entry which is preliminary data.</text>
</comment>
<sequence length="533" mass="58122">MPSGRKLIRKAVKYGALAASAVAAVDIIQPKHAIRRNYPVLGRARWMMESIRPEIQQYFVESNTDGRPFDRVTRTMVYQNAKNIPAEEAFGTQRDLFVPGRDHLLHSTHPVPARTDAPLVRLGGPECTQPYDISLFNISSMSFGSLSANAVLAMNKGAAMGGFIQETGEGGLTKYHLEYGADLIWEIGSSYFGCRTEDGHFDPEQFRVKANYPEVKGILIKLSQGAKPGMGGMLPGHKVTAEIAEARGIEEGQDCLSPAWHSEFDTPLELMHFVKKLRRLANGKPVGIKFCVGSRHEVLSLCKAMLKAKTAPDWITVDGAEGGTGAAPLEFLDRVGTPLTEGLMIVHNALVGTGLRDQVAVGAAGKVVGGADIIRRLAIGADFTMSARGMMMAAGCIQAKKCHDNTCPTGVATQNPWLSRGLDVDSKAERVANYHRNTLKSATRILGAMGLHDVSQLGPGHLVRRVDQTQARPYEDLYPWLEPGSLLEGKAPDDWQRDYDRATYDQYSVLPPVQGRVRRPGHHFFAEGNVGSV</sequence>
<dbReference type="GO" id="GO:0006537">
    <property type="term" value="P:glutamate biosynthetic process"/>
    <property type="evidence" value="ECO:0007669"/>
    <property type="project" value="InterPro"/>
</dbReference>
<evidence type="ECO:0000256" key="2">
    <source>
        <dbReference type="PIRNR" id="PIRNR006429"/>
    </source>
</evidence>
<proteinExistence type="inferred from homology"/>
<dbReference type="SUPFAM" id="SSF51395">
    <property type="entry name" value="FMN-linked oxidoreductases"/>
    <property type="match status" value="1"/>
</dbReference>
<dbReference type="PIRSF" id="PIRSF500060">
    <property type="entry name" value="UCP500060"/>
    <property type="match status" value="1"/>
</dbReference>
<dbReference type="Pfam" id="PF01645">
    <property type="entry name" value="Glu_synthase"/>
    <property type="match status" value="1"/>
</dbReference>
<organism evidence="4 5">
    <name type="scientific">Corynebacterium urealyticum</name>
    <dbReference type="NCBI Taxonomy" id="43771"/>
    <lineage>
        <taxon>Bacteria</taxon>
        <taxon>Bacillati</taxon>
        <taxon>Actinomycetota</taxon>
        <taxon>Actinomycetes</taxon>
        <taxon>Mycobacteriales</taxon>
        <taxon>Corynebacteriaceae</taxon>
        <taxon>Corynebacterium</taxon>
    </lineage>
</organism>
<dbReference type="InterPro" id="IPR024188">
    <property type="entry name" value="GltB"/>
</dbReference>
<dbReference type="CDD" id="cd02808">
    <property type="entry name" value="GltS_FMN"/>
    <property type="match status" value="1"/>
</dbReference>
<dbReference type="Gene3D" id="3.20.20.70">
    <property type="entry name" value="Aldolase class I"/>
    <property type="match status" value="1"/>
</dbReference>
<dbReference type="InterPro" id="IPR027283">
    <property type="entry name" value="YerD"/>
</dbReference>
<evidence type="ECO:0000313" key="4">
    <source>
        <dbReference type="EMBL" id="TYR20397.1"/>
    </source>
</evidence>
<dbReference type="PANTHER" id="PTHR43819">
    <property type="entry name" value="ARCHAEAL-TYPE GLUTAMATE SYNTHASE [NADPH]"/>
    <property type="match status" value="1"/>
</dbReference>
<protein>
    <submittedName>
        <fullName evidence="4">FMN-binding glutamate synthase family protein</fullName>
    </submittedName>
</protein>
<evidence type="ECO:0000313" key="5">
    <source>
        <dbReference type="Proteomes" id="UP000324726"/>
    </source>
</evidence>
<dbReference type="GO" id="GO:0015930">
    <property type="term" value="F:glutamate synthase activity"/>
    <property type="evidence" value="ECO:0007669"/>
    <property type="project" value="InterPro"/>
</dbReference>
<dbReference type="InterPro" id="IPR002932">
    <property type="entry name" value="Glu_synthdom"/>
</dbReference>
<dbReference type="EMBL" id="VSZI01000001">
    <property type="protein sequence ID" value="TYR20397.1"/>
    <property type="molecule type" value="Genomic_DNA"/>
</dbReference>
<evidence type="ECO:0000259" key="3">
    <source>
        <dbReference type="Pfam" id="PF01645"/>
    </source>
</evidence>
<accession>A0A5D4FWE0</accession>
<gene>
    <name evidence="4" type="ORF">FYJ87_05420</name>
</gene>